<dbReference type="eggNOG" id="ENOG502TGD8">
    <property type="taxonomic scope" value="Eukaryota"/>
</dbReference>
<evidence type="ECO:0000259" key="2">
    <source>
        <dbReference type="Pfam" id="PF01030"/>
    </source>
</evidence>
<dbReference type="FunCoup" id="G0MAH2">
    <property type="interactions" value="2"/>
</dbReference>
<feature type="chain" id="PRO_5003402942" description="Receptor L-domain domain-containing protein" evidence="1">
    <location>
        <begin position="18"/>
        <end position="427"/>
    </location>
</feature>
<dbReference type="HOGENOM" id="CLU_028064_2_0_1"/>
<sequence>MSFFVLFALIFAPAAFTYDFNGDFSRLYNPSICVENSVTNNPNLIDAKWLYTVKYSYTDSPIKVMNNSKLDVSSLCTSRNYEDFVRLYVSQNKKDCGCIGTVITTKNANDYKNCTSMFGTIEITNISDASSFTALANLKNITGNITIHNTGFQNLSFLTNLRSIVGDEPEGVATLNIVDNPNMTRFSIESLKTLYHVKDWFYMNIQNVHPEFCLTMEEMQFFTSINTKFTNLQAVYCNITTRKDNQKTCYFGSMSTLDNSCVHVIGRVFVGPGDESYIGKFSTIQYIYGSLTIQNTTLSSLSFLANLTNVALLNDTGPAIQLLNNPSLSDIYLENMAFPFSAGPNRFVIRNNDPNIFEDTYACQNYQNQVRSAVLYNGGDCSMMLLPNEDNGEEEVDEASTRAEKSTYRPKAFVVLPSLVLITLLCF</sequence>
<protein>
    <recommendedName>
        <fullName evidence="2">Receptor L-domain domain-containing protein</fullName>
    </recommendedName>
</protein>
<feature type="signal peptide" evidence="1">
    <location>
        <begin position="1"/>
        <end position="17"/>
    </location>
</feature>
<keyword evidence="4" id="KW-1185">Reference proteome</keyword>
<evidence type="ECO:0000313" key="3">
    <source>
        <dbReference type="EMBL" id="EGT40496.1"/>
    </source>
</evidence>
<dbReference type="SUPFAM" id="SSF52058">
    <property type="entry name" value="L domain-like"/>
    <property type="match status" value="2"/>
</dbReference>
<organism evidence="4">
    <name type="scientific">Caenorhabditis brenneri</name>
    <name type="common">Nematode worm</name>
    <dbReference type="NCBI Taxonomy" id="135651"/>
    <lineage>
        <taxon>Eukaryota</taxon>
        <taxon>Metazoa</taxon>
        <taxon>Ecdysozoa</taxon>
        <taxon>Nematoda</taxon>
        <taxon>Chromadorea</taxon>
        <taxon>Rhabditida</taxon>
        <taxon>Rhabditina</taxon>
        <taxon>Rhabditomorpha</taxon>
        <taxon>Rhabditoidea</taxon>
        <taxon>Rhabditidae</taxon>
        <taxon>Peloderinae</taxon>
        <taxon>Caenorhabditis</taxon>
    </lineage>
</organism>
<dbReference type="Proteomes" id="UP000008068">
    <property type="component" value="Unassembled WGS sequence"/>
</dbReference>
<dbReference type="PANTHER" id="PTHR21662">
    <property type="entry name" value="RECEPTOR PROTEIN-TYROSINE KINASE"/>
    <property type="match status" value="1"/>
</dbReference>
<accession>G0MAH2</accession>
<dbReference type="OMA" id="DCGCIGT"/>
<dbReference type="InParanoid" id="G0MAH2"/>
<keyword evidence="1" id="KW-0732">Signal</keyword>
<feature type="domain" description="Receptor L-domain" evidence="2">
    <location>
        <begin position="113"/>
        <end position="221"/>
    </location>
</feature>
<dbReference type="InterPro" id="IPR053079">
    <property type="entry name" value="SPS2_domain"/>
</dbReference>
<gene>
    <name evidence="3" type="ORF">CAEBREN_06859</name>
</gene>
<dbReference type="AlphaFoldDB" id="G0MAH2"/>
<dbReference type="OrthoDB" id="5821210at2759"/>
<reference evidence="4" key="1">
    <citation type="submission" date="2011-07" db="EMBL/GenBank/DDBJ databases">
        <authorList>
            <consortium name="Caenorhabditis brenneri Sequencing and Analysis Consortium"/>
            <person name="Wilson R.K."/>
        </authorList>
    </citation>
    <scope>NUCLEOTIDE SEQUENCE [LARGE SCALE GENOMIC DNA]</scope>
    <source>
        <strain evidence="4">PB2801</strain>
    </source>
</reference>
<dbReference type="EMBL" id="GL379788">
    <property type="protein sequence ID" value="EGT40496.1"/>
    <property type="molecule type" value="Genomic_DNA"/>
</dbReference>
<name>G0MAH2_CAEBE</name>
<dbReference type="Pfam" id="PF01030">
    <property type="entry name" value="Recep_L_domain"/>
    <property type="match status" value="2"/>
</dbReference>
<feature type="domain" description="Receptor L-domain" evidence="2">
    <location>
        <begin position="261"/>
        <end position="353"/>
    </location>
</feature>
<evidence type="ECO:0000256" key="1">
    <source>
        <dbReference type="SAM" id="SignalP"/>
    </source>
</evidence>
<proteinExistence type="predicted"/>
<dbReference type="InterPro" id="IPR036941">
    <property type="entry name" value="Rcpt_L-dom_sf"/>
</dbReference>
<evidence type="ECO:0000313" key="4">
    <source>
        <dbReference type="Proteomes" id="UP000008068"/>
    </source>
</evidence>
<dbReference type="InterPro" id="IPR000494">
    <property type="entry name" value="Rcpt_L-dom"/>
</dbReference>
<dbReference type="PANTHER" id="PTHR21662:SF19">
    <property type="entry name" value="RECEPTOR L-DOMAIN DOMAIN-CONTAINING PROTEIN"/>
    <property type="match status" value="1"/>
</dbReference>
<dbReference type="Gene3D" id="3.80.20.20">
    <property type="entry name" value="Receptor L-domain"/>
    <property type="match status" value="2"/>
</dbReference>